<sequence>MKHYFALVHKDADSAYGIQFPDLPSVFSASDEAEDIVKNAIEALQLYAEDETLPEASSHADIVARDDVRSALNDGAYLVSVPYIEDDSAVVRVNVTFERGVLKAIDNVAKDRGLTRSSFLAQAARHEIEVGV</sequence>
<dbReference type="WBParaSite" id="ES5_v2.g25759.t1">
    <property type="protein sequence ID" value="ES5_v2.g25759.t1"/>
    <property type="gene ID" value="ES5_v2.g25759"/>
</dbReference>
<dbReference type="Proteomes" id="UP000887579">
    <property type="component" value="Unplaced"/>
</dbReference>
<organism evidence="1 2">
    <name type="scientific">Panagrolaimus sp. ES5</name>
    <dbReference type="NCBI Taxonomy" id="591445"/>
    <lineage>
        <taxon>Eukaryota</taxon>
        <taxon>Metazoa</taxon>
        <taxon>Ecdysozoa</taxon>
        <taxon>Nematoda</taxon>
        <taxon>Chromadorea</taxon>
        <taxon>Rhabditida</taxon>
        <taxon>Tylenchina</taxon>
        <taxon>Panagrolaimomorpha</taxon>
        <taxon>Panagrolaimoidea</taxon>
        <taxon>Panagrolaimidae</taxon>
        <taxon>Panagrolaimus</taxon>
    </lineage>
</organism>
<evidence type="ECO:0000313" key="1">
    <source>
        <dbReference type="Proteomes" id="UP000887579"/>
    </source>
</evidence>
<name>A0AC34G8T0_9BILA</name>
<proteinExistence type="predicted"/>
<evidence type="ECO:0000313" key="2">
    <source>
        <dbReference type="WBParaSite" id="ES5_v2.g25759.t1"/>
    </source>
</evidence>
<protein>
    <submittedName>
        <fullName evidence="2">HicB-like antitoxin of toxin-antitoxin system domain-containing protein</fullName>
    </submittedName>
</protein>
<accession>A0AC34G8T0</accession>
<reference evidence="2" key="1">
    <citation type="submission" date="2022-11" db="UniProtKB">
        <authorList>
            <consortium name="WormBaseParasite"/>
        </authorList>
    </citation>
    <scope>IDENTIFICATION</scope>
</reference>